<proteinExistence type="predicted"/>
<dbReference type="AlphaFoldDB" id="A0A840MPL6"/>
<dbReference type="Gene3D" id="2.40.50.870">
    <property type="entry name" value="Protein of unknown function (DUF3299)"/>
    <property type="match status" value="1"/>
</dbReference>
<reference evidence="2 3" key="1">
    <citation type="submission" date="2020-08" db="EMBL/GenBank/DDBJ databases">
        <title>Genomic Encyclopedia of Type Strains, Phase IV (KMG-IV): sequencing the most valuable type-strain genomes for metagenomic binning, comparative biology and taxonomic classification.</title>
        <authorList>
            <person name="Goeker M."/>
        </authorList>
    </citation>
    <scope>NUCLEOTIDE SEQUENCE [LARGE SCALE GENOMIC DNA]</scope>
    <source>
        <strain evidence="2 3">DSM 27165</strain>
    </source>
</reference>
<name>A0A840MPL6_9PROT</name>
<dbReference type="RefSeq" id="WP_184040184.1">
    <property type="nucleotide sequence ID" value="NZ_JACHHY010000016.1"/>
</dbReference>
<feature type="chain" id="PRO_5032698414" description="DUF3299 domain-containing protein" evidence="1">
    <location>
        <begin position="22"/>
        <end position="167"/>
    </location>
</feature>
<feature type="signal peptide" evidence="1">
    <location>
        <begin position="1"/>
        <end position="21"/>
    </location>
</feature>
<sequence length="167" mass="18093">MLKAIRLSLAIVGLSATCAMAAPPPDAQSGAHAPLPGQPTNLQQLKEIDGVVSWKTLAKIEQKQQGDKVIPVFDKQITDLNNKVVKLQGFMLPLDMNEKQSHFILSSTPPTCAYHLPGGPDSIIEVKASKPVKFSYDPVIITGKLTLLKDDPMGMFYRLVDATAVTK</sequence>
<gene>
    <name evidence="2" type="ORF">HNQ59_002696</name>
</gene>
<dbReference type="Proteomes" id="UP000575898">
    <property type="component" value="Unassembled WGS sequence"/>
</dbReference>
<protein>
    <recommendedName>
        <fullName evidence="4">DUF3299 domain-containing protein</fullName>
    </recommendedName>
</protein>
<evidence type="ECO:0008006" key="4">
    <source>
        <dbReference type="Google" id="ProtNLM"/>
    </source>
</evidence>
<organism evidence="2 3">
    <name type="scientific">Chitinivorax tropicus</name>
    <dbReference type="NCBI Taxonomy" id="714531"/>
    <lineage>
        <taxon>Bacteria</taxon>
        <taxon>Pseudomonadati</taxon>
        <taxon>Pseudomonadota</taxon>
        <taxon>Betaproteobacteria</taxon>
        <taxon>Chitinivorax</taxon>
    </lineage>
</organism>
<keyword evidence="1" id="KW-0732">Signal</keyword>
<dbReference type="EMBL" id="JACHHY010000016">
    <property type="protein sequence ID" value="MBB5019395.1"/>
    <property type="molecule type" value="Genomic_DNA"/>
</dbReference>
<evidence type="ECO:0000256" key="1">
    <source>
        <dbReference type="SAM" id="SignalP"/>
    </source>
</evidence>
<dbReference type="InterPro" id="IPR021727">
    <property type="entry name" value="DUF3299"/>
</dbReference>
<dbReference type="Pfam" id="PF11736">
    <property type="entry name" value="DUF3299"/>
    <property type="match status" value="1"/>
</dbReference>
<keyword evidence="3" id="KW-1185">Reference proteome</keyword>
<evidence type="ECO:0000313" key="3">
    <source>
        <dbReference type="Proteomes" id="UP000575898"/>
    </source>
</evidence>
<evidence type="ECO:0000313" key="2">
    <source>
        <dbReference type="EMBL" id="MBB5019395.1"/>
    </source>
</evidence>
<comment type="caution">
    <text evidence="2">The sequence shown here is derived from an EMBL/GenBank/DDBJ whole genome shotgun (WGS) entry which is preliminary data.</text>
</comment>
<accession>A0A840MPL6</accession>